<dbReference type="PANTHER" id="PTHR13387:SF9">
    <property type="entry name" value="PROTEIN HGH1 HOMOLOG"/>
    <property type="match status" value="1"/>
</dbReference>
<proteinExistence type="inferred from homology"/>
<dbReference type="SUPFAM" id="SSF48371">
    <property type="entry name" value="ARM repeat"/>
    <property type="match status" value="1"/>
</dbReference>
<evidence type="ECO:0000256" key="2">
    <source>
        <dbReference type="ARBA" id="ARBA00014076"/>
    </source>
</evidence>
<dbReference type="PANTHER" id="PTHR13387">
    <property type="entry name" value="PROTEIN HGH1 HOMOLOG"/>
    <property type="match status" value="1"/>
</dbReference>
<dbReference type="Pfam" id="PF04064">
    <property type="entry name" value="DUF384"/>
    <property type="match status" value="1"/>
</dbReference>
<dbReference type="GO" id="GO:0061770">
    <property type="term" value="F:translation elongation factor binding"/>
    <property type="evidence" value="ECO:0007669"/>
    <property type="project" value="EnsemblFungi"/>
</dbReference>
<dbReference type="InterPro" id="IPR007206">
    <property type="entry name" value="Protein_HGH1_C"/>
</dbReference>
<dbReference type="OrthoDB" id="338814at2759"/>
<organism evidence="6 7">
    <name type="scientific">Thielaviopsis punctulata</name>
    <dbReference type="NCBI Taxonomy" id="72032"/>
    <lineage>
        <taxon>Eukaryota</taxon>
        <taxon>Fungi</taxon>
        <taxon>Dikarya</taxon>
        <taxon>Ascomycota</taxon>
        <taxon>Pezizomycotina</taxon>
        <taxon>Sordariomycetes</taxon>
        <taxon>Hypocreomycetidae</taxon>
        <taxon>Microascales</taxon>
        <taxon>Ceratocystidaceae</taxon>
        <taxon>Thielaviopsis</taxon>
    </lineage>
</organism>
<comment type="similarity">
    <text evidence="1">Belongs to the HGH1 family.</text>
</comment>
<dbReference type="Proteomes" id="UP000033483">
    <property type="component" value="Unassembled WGS sequence"/>
</dbReference>
<dbReference type="GO" id="GO:0006457">
    <property type="term" value="P:protein folding"/>
    <property type="evidence" value="ECO:0007669"/>
    <property type="project" value="EnsemblFungi"/>
</dbReference>
<name>A0A0F4ZIA5_9PEZI</name>
<dbReference type="InterPro" id="IPR039717">
    <property type="entry name" value="Hgh1"/>
</dbReference>
<feature type="domain" description="Protein HGH1 N-terminal" evidence="4">
    <location>
        <begin position="94"/>
        <end position="277"/>
    </location>
</feature>
<dbReference type="EMBL" id="LAEV01000407">
    <property type="protein sequence ID" value="KKA30344.1"/>
    <property type="molecule type" value="Genomic_DNA"/>
</dbReference>
<keyword evidence="7" id="KW-1185">Reference proteome</keyword>
<protein>
    <recommendedName>
        <fullName evidence="2">Protein HGH1 homolog</fullName>
    </recommendedName>
</protein>
<feature type="compositionally biased region" description="Acidic residues" evidence="3">
    <location>
        <begin position="350"/>
        <end position="361"/>
    </location>
</feature>
<dbReference type="InterPro" id="IPR007205">
    <property type="entry name" value="Protein_HGH1_N"/>
</dbReference>
<feature type="region of interest" description="Disordered" evidence="3">
    <location>
        <begin position="331"/>
        <end position="361"/>
    </location>
</feature>
<sequence>MPTELEELVGFVTNPNPEVRKVAVEHLLPYSLSQPSIFKINNGKPIKGLKLLIRDKPEISENAVNILVNLSSDEGLLKEFATDEPFVNTVLFKMVMQDEHNADSLAMLMANLTKCDSMKPIIGKKLPPVQNLTTSDEVLNQLMDAFVKGSTRGYNKNATYDYLAYVFADLSKHADVRKFFLTKQEYDGEYPLNKIKVFTEHQSHIRRKGVASIIKNVTFDVDAHPLFIDENEINILPYILLPITGSEEYDAEDMLEMLPDLQLLPPDKARDSDPTIVQTHVETLTLLTTTRPIREYLRSINVYATIRETHARVNNEDVREACDRLVQVLKRDEASEGAEEEQEQRVVEIKEDDEDEVMTEV</sequence>
<accession>A0A0F4ZIA5</accession>
<dbReference type="Pfam" id="PF04063">
    <property type="entry name" value="DUF383"/>
    <property type="match status" value="1"/>
</dbReference>
<dbReference type="Gene3D" id="1.25.10.10">
    <property type="entry name" value="Leucine-rich Repeat Variant"/>
    <property type="match status" value="1"/>
</dbReference>
<dbReference type="InterPro" id="IPR011989">
    <property type="entry name" value="ARM-like"/>
</dbReference>
<comment type="caution">
    <text evidence="6">The sequence shown here is derived from an EMBL/GenBank/DDBJ whole genome shotgun (WGS) entry which is preliminary data.</text>
</comment>
<evidence type="ECO:0000256" key="1">
    <source>
        <dbReference type="ARBA" id="ARBA00006712"/>
    </source>
</evidence>
<evidence type="ECO:0000313" key="6">
    <source>
        <dbReference type="EMBL" id="KKA30344.1"/>
    </source>
</evidence>
<gene>
    <name evidence="6" type="ORF">TD95_002252</name>
</gene>
<dbReference type="InterPro" id="IPR016024">
    <property type="entry name" value="ARM-type_fold"/>
</dbReference>
<evidence type="ECO:0000256" key="3">
    <source>
        <dbReference type="SAM" id="MobiDB-lite"/>
    </source>
</evidence>
<evidence type="ECO:0000259" key="4">
    <source>
        <dbReference type="Pfam" id="PF04063"/>
    </source>
</evidence>
<reference evidence="6 7" key="1">
    <citation type="submission" date="2015-03" db="EMBL/GenBank/DDBJ databases">
        <authorList>
            <person name="Radwan O."/>
            <person name="Al-Naeli F.A."/>
            <person name="Rendon G.A."/>
            <person name="Fields C."/>
        </authorList>
    </citation>
    <scope>NUCLEOTIDE SEQUENCE [LARGE SCALE GENOMIC DNA]</scope>
    <source>
        <strain evidence="6">CR-DP1</strain>
    </source>
</reference>
<evidence type="ECO:0000313" key="7">
    <source>
        <dbReference type="Proteomes" id="UP000033483"/>
    </source>
</evidence>
<feature type="domain" description="Protein HGH1 C-terminal" evidence="5">
    <location>
        <begin position="283"/>
        <end position="336"/>
    </location>
</feature>
<evidence type="ECO:0000259" key="5">
    <source>
        <dbReference type="Pfam" id="PF04064"/>
    </source>
</evidence>
<dbReference type="AlphaFoldDB" id="A0A0F4ZIA5"/>